<proteinExistence type="predicted"/>
<protein>
    <submittedName>
        <fullName evidence="2">Uncharacterized protein</fullName>
    </submittedName>
</protein>
<sequence>MAEGAPYPVNSARHPARTRRSPEGDSGAVPGAAWSQEQPSLPRAQRIRSRNGTPGEETGLSPGAQAPLHPGFGVHAPGSSFTLGTQPPSIPRRGAAQRSASRAYAAPGEETRGRPGRSLPSRAAAAPPDRARGSTGPARAARPARPHHLPGGAYINAAAALPSAARQRGRAVVSARGVRAPTSPKTPPPCRPRQRASPQPRAAQLRAAQRRGSDSESVGLRSGAGGCGALAVAWRGPERAPERAPERGQTGRRLSRRLSLRPPPPASAPPSHRPRRRRAHAGERRHDAGGRAHVCRGEHCRWYAEDRGDAVLGWGWAPGTRVGREKRETRRGPHLETPALKHEALDQASGSTQSLRWRARRQRDVKVHPACEGSGRDELGGGGGGVKAPGAPWVRAEASPAEPDSSTMQLNEDFCGRHMQDRMVQKDLSGTKEKDLTCSGAGV</sequence>
<feature type="compositionally biased region" description="Low complexity" evidence="1">
    <location>
        <begin position="116"/>
        <end position="141"/>
    </location>
</feature>
<feature type="compositionally biased region" description="Basic and acidic residues" evidence="1">
    <location>
        <begin position="368"/>
        <end position="379"/>
    </location>
</feature>
<keyword evidence="3" id="KW-1185">Reference proteome</keyword>
<organism evidence="2 3">
    <name type="scientific">Rangifer tarandus platyrhynchus</name>
    <name type="common">Svalbard reindeer</name>
    <dbReference type="NCBI Taxonomy" id="3082113"/>
    <lineage>
        <taxon>Eukaryota</taxon>
        <taxon>Metazoa</taxon>
        <taxon>Chordata</taxon>
        <taxon>Craniata</taxon>
        <taxon>Vertebrata</taxon>
        <taxon>Euteleostomi</taxon>
        <taxon>Mammalia</taxon>
        <taxon>Eutheria</taxon>
        <taxon>Laurasiatheria</taxon>
        <taxon>Artiodactyla</taxon>
        <taxon>Ruminantia</taxon>
        <taxon>Pecora</taxon>
        <taxon>Cervidae</taxon>
        <taxon>Odocoileinae</taxon>
        <taxon>Rangifer</taxon>
    </lineage>
</organism>
<evidence type="ECO:0000313" key="3">
    <source>
        <dbReference type="Proteomes" id="UP001176941"/>
    </source>
</evidence>
<feature type="compositionally biased region" description="Basic and acidic residues" evidence="1">
    <location>
        <begin position="424"/>
        <end position="436"/>
    </location>
</feature>
<feature type="compositionally biased region" description="Low complexity" evidence="1">
    <location>
        <begin position="153"/>
        <end position="183"/>
    </location>
</feature>
<gene>
    <name evidence="2" type="ORF">MRATA1EN1_LOCUS24978</name>
</gene>
<feature type="region of interest" description="Disordered" evidence="1">
    <location>
        <begin position="368"/>
        <end position="409"/>
    </location>
</feature>
<feature type="compositionally biased region" description="Basic and acidic residues" evidence="1">
    <location>
        <begin position="280"/>
        <end position="291"/>
    </location>
</feature>
<dbReference type="EMBL" id="OX459941">
    <property type="protein sequence ID" value="CAI9176016.1"/>
    <property type="molecule type" value="Genomic_DNA"/>
</dbReference>
<evidence type="ECO:0000313" key="2">
    <source>
        <dbReference type="EMBL" id="CAI9176016.1"/>
    </source>
</evidence>
<evidence type="ECO:0000256" key="1">
    <source>
        <dbReference type="SAM" id="MobiDB-lite"/>
    </source>
</evidence>
<feature type="compositionally biased region" description="Basic and acidic residues" evidence="1">
    <location>
        <begin position="236"/>
        <end position="246"/>
    </location>
</feature>
<reference evidence="2" key="1">
    <citation type="submission" date="2023-04" db="EMBL/GenBank/DDBJ databases">
        <authorList>
            <consortium name="ELIXIR-Norway"/>
        </authorList>
    </citation>
    <scope>NUCLEOTIDE SEQUENCE [LARGE SCALE GENOMIC DNA]</scope>
</reference>
<name>A0ABN8ZST1_RANTA</name>
<dbReference type="Proteomes" id="UP001176941">
    <property type="component" value="Chromosome 5"/>
</dbReference>
<accession>A0ABN8ZST1</accession>
<feature type="region of interest" description="Disordered" evidence="1">
    <location>
        <begin position="1"/>
        <end position="291"/>
    </location>
</feature>
<feature type="compositionally biased region" description="Low complexity" evidence="1">
    <location>
        <begin position="92"/>
        <end position="106"/>
    </location>
</feature>
<feature type="compositionally biased region" description="Low complexity" evidence="1">
    <location>
        <begin position="195"/>
        <end position="207"/>
    </location>
</feature>
<feature type="region of interest" description="Disordered" evidence="1">
    <location>
        <begin position="424"/>
        <end position="443"/>
    </location>
</feature>